<feature type="domain" description="AntA/AntB antirepressor" evidence="1">
    <location>
        <begin position="24"/>
        <end position="92"/>
    </location>
</feature>
<proteinExistence type="predicted"/>
<dbReference type="PANTHER" id="PTHR36180:SF1">
    <property type="entry name" value="ANTA_ANTB ANTIREPRESSOR DOMAIN-CONTAINING PROTEIN"/>
    <property type="match status" value="1"/>
</dbReference>
<reference evidence="2 3" key="1">
    <citation type="submission" date="2020-08" db="EMBL/GenBank/DDBJ databases">
        <title>Genomic Encyclopedia of Type Strains, Phase III (KMG-III): the genomes of soil and plant-associated and newly described type strains.</title>
        <authorList>
            <person name="Whitman W."/>
        </authorList>
    </citation>
    <scope>NUCLEOTIDE SEQUENCE [LARGE SCALE GENOMIC DNA]</scope>
    <source>
        <strain evidence="2 3">CECT 8693</strain>
    </source>
</reference>
<dbReference type="PANTHER" id="PTHR36180">
    <property type="entry name" value="DNA-BINDING PROTEIN-RELATED-RELATED"/>
    <property type="match status" value="1"/>
</dbReference>
<dbReference type="InterPro" id="IPR013557">
    <property type="entry name" value="AntA/B_antirep"/>
</dbReference>
<evidence type="ECO:0000313" key="2">
    <source>
        <dbReference type="EMBL" id="MBA9086983.1"/>
    </source>
</evidence>
<protein>
    <submittedName>
        <fullName evidence="2">Phage anti-repressor protein</fullName>
    </submittedName>
</protein>
<dbReference type="RefSeq" id="WP_220482798.1">
    <property type="nucleotide sequence ID" value="NZ_JACJIP010000025.1"/>
</dbReference>
<evidence type="ECO:0000259" key="1">
    <source>
        <dbReference type="Pfam" id="PF08346"/>
    </source>
</evidence>
<dbReference type="EMBL" id="JACJIP010000025">
    <property type="protein sequence ID" value="MBA9086983.1"/>
    <property type="molecule type" value="Genomic_DNA"/>
</dbReference>
<dbReference type="Proteomes" id="UP000567067">
    <property type="component" value="Unassembled WGS sequence"/>
</dbReference>
<sequence length="267" mass="30886">MDKTLLTNELLPIYQTTDTGEKVVDARELCGFLNVGRDFTTWLKDRIEKYGFVDGEDFILTLTKTGERQNVTRHDYILKLDMAKELAMVENNEQGRKARRYFIKVEKRFKQGEPQVPLANMERAKITRLLQMLDMAEREKLFTLETESAIRKQIAEMVLGDKAVTHKELPPWEQPEPPHIRYKGRWYKSSEIAVIAGVSVNLIGQLSSKHNIRTDEYSRSVSINGDSKSGVQQILYNEKGKNELVRLAELKLASGYVPRTRKKVKRR</sequence>
<evidence type="ECO:0000313" key="3">
    <source>
        <dbReference type="Proteomes" id="UP000567067"/>
    </source>
</evidence>
<keyword evidence="3" id="KW-1185">Reference proteome</keyword>
<dbReference type="Pfam" id="PF08346">
    <property type="entry name" value="AntA"/>
    <property type="match status" value="1"/>
</dbReference>
<accession>A0A7W3SVN7</accession>
<organism evidence="2 3">
    <name type="scientific">Fontibacillus solani</name>
    <dbReference type="NCBI Taxonomy" id="1572857"/>
    <lineage>
        <taxon>Bacteria</taxon>
        <taxon>Bacillati</taxon>
        <taxon>Bacillota</taxon>
        <taxon>Bacilli</taxon>
        <taxon>Bacillales</taxon>
        <taxon>Paenibacillaceae</taxon>
        <taxon>Fontibacillus</taxon>
    </lineage>
</organism>
<dbReference type="AlphaFoldDB" id="A0A7W3SVN7"/>
<comment type="caution">
    <text evidence="2">The sequence shown here is derived from an EMBL/GenBank/DDBJ whole genome shotgun (WGS) entry which is preliminary data.</text>
</comment>
<gene>
    <name evidence="2" type="ORF">FHR92_003463</name>
</gene>
<name>A0A7W3SVN7_9BACL</name>